<sequence length="176" mass="19612">MGEIRSTLDIIMEKTKGLTLTEEEKLEMQERELRGWVQGLLQRCVDGLIDPSALLKELDEQDPARRKRAIEMIVEGTLDRLDPEGDNSRLIEIVQEAAGSGGASLKAMLDAGRDDFSRKREAHRQSLVAALAEKGIRGSAVIPNLEADPRWGALKKEETVALVNRAKALFRQDRNP</sequence>
<accession>A0A653A4U0</accession>
<dbReference type="EMBL" id="UPXX01000018">
    <property type="protein sequence ID" value="VBB43063.1"/>
    <property type="molecule type" value="Genomic_DNA"/>
</dbReference>
<reference evidence="1" key="1">
    <citation type="submission" date="2018-07" db="EMBL/GenBank/DDBJ databases">
        <authorList>
            <consortium name="Genoscope - CEA"/>
            <person name="William W."/>
        </authorList>
    </citation>
    <scope>NUCLEOTIDE SEQUENCE</scope>
    <source>
        <strain evidence="1">IK1</strain>
    </source>
</reference>
<dbReference type="AlphaFoldDB" id="A0A653A4U0"/>
<proteinExistence type="predicted"/>
<name>A0A653A4U0_UNCDX</name>
<organism evidence="1">
    <name type="scientific">Uncultured Desulfatiglans sp</name>
    <dbReference type="NCBI Taxonomy" id="1748965"/>
    <lineage>
        <taxon>Bacteria</taxon>
        <taxon>Pseudomonadati</taxon>
        <taxon>Thermodesulfobacteriota</taxon>
        <taxon>Desulfobacteria</taxon>
        <taxon>Desulfatiglandales</taxon>
        <taxon>Desulfatiglandaceae</taxon>
        <taxon>Desulfatiglans</taxon>
        <taxon>environmental samples</taxon>
    </lineage>
</organism>
<protein>
    <submittedName>
        <fullName evidence="1">Uncharacterized protein</fullName>
    </submittedName>
</protein>
<gene>
    <name evidence="1" type="ORF">TRIP_B250173</name>
</gene>
<evidence type="ECO:0000313" key="1">
    <source>
        <dbReference type="EMBL" id="VBB43063.1"/>
    </source>
</evidence>